<evidence type="ECO:0000313" key="1">
    <source>
        <dbReference type="EMBL" id="KAF5378422.1"/>
    </source>
</evidence>
<dbReference type="Proteomes" id="UP000518752">
    <property type="component" value="Unassembled WGS sequence"/>
</dbReference>
<organism evidence="1 2">
    <name type="scientific">Collybiopsis confluens</name>
    <dbReference type="NCBI Taxonomy" id="2823264"/>
    <lineage>
        <taxon>Eukaryota</taxon>
        <taxon>Fungi</taxon>
        <taxon>Dikarya</taxon>
        <taxon>Basidiomycota</taxon>
        <taxon>Agaricomycotina</taxon>
        <taxon>Agaricomycetes</taxon>
        <taxon>Agaricomycetidae</taxon>
        <taxon>Agaricales</taxon>
        <taxon>Marasmiineae</taxon>
        <taxon>Omphalotaceae</taxon>
        <taxon>Collybiopsis</taxon>
    </lineage>
</organism>
<dbReference type="EMBL" id="JAACJN010000076">
    <property type="protein sequence ID" value="KAF5378422.1"/>
    <property type="molecule type" value="Genomic_DNA"/>
</dbReference>
<dbReference type="AlphaFoldDB" id="A0A8H5H817"/>
<gene>
    <name evidence="1" type="ORF">D9757_011133</name>
</gene>
<name>A0A8H5H817_9AGAR</name>
<evidence type="ECO:0000313" key="2">
    <source>
        <dbReference type="Proteomes" id="UP000518752"/>
    </source>
</evidence>
<comment type="caution">
    <text evidence="1">The sequence shown here is derived from an EMBL/GenBank/DDBJ whole genome shotgun (WGS) entry which is preliminary data.</text>
</comment>
<keyword evidence="2" id="KW-1185">Reference proteome</keyword>
<sequence length="158" mass="16839">MSPSTEGLSSGLAPTPGFVIPAMYPIFIYGIRPDLYFANNPERLLCRAPFHRDGSTSPNPSFPLTLLLNPASISPLYASSHLLFPSSFSQTWVIFSSAATPLSSQTVHPYPPSAQSCDTSTFSSSLSPHTVPSNSSTSSPASYSHLFTSTLPKISLPT</sequence>
<reference evidence="1 2" key="1">
    <citation type="journal article" date="2020" name="ISME J.">
        <title>Uncovering the hidden diversity of litter-decomposition mechanisms in mushroom-forming fungi.</title>
        <authorList>
            <person name="Floudas D."/>
            <person name="Bentzer J."/>
            <person name="Ahren D."/>
            <person name="Johansson T."/>
            <person name="Persson P."/>
            <person name="Tunlid A."/>
        </authorList>
    </citation>
    <scope>NUCLEOTIDE SEQUENCE [LARGE SCALE GENOMIC DNA]</scope>
    <source>
        <strain evidence="1 2">CBS 406.79</strain>
    </source>
</reference>
<proteinExistence type="predicted"/>
<accession>A0A8H5H817</accession>
<protein>
    <submittedName>
        <fullName evidence="1">Uncharacterized protein</fullName>
    </submittedName>
</protein>